<keyword evidence="4" id="KW-1185">Reference proteome</keyword>
<evidence type="ECO:0000256" key="1">
    <source>
        <dbReference type="SAM" id="MobiDB-lite"/>
    </source>
</evidence>
<dbReference type="EMBL" id="FOTC01000003">
    <property type="protein sequence ID" value="SFL27859.1"/>
    <property type="molecule type" value="Genomic_DNA"/>
</dbReference>
<dbReference type="Pfam" id="PF20068">
    <property type="entry name" value="Amphi-Trp"/>
    <property type="match status" value="1"/>
</dbReference>
<accession>A0A1I4GDB7</accession>
<name>A0A1I4GDB7_9EURY</name>
<feature type="compositionally biased region" description="Basic and acidic residues" evidence="1">
    <location>
        <begin position="60"/>
        <end position="69"/>
    </location>
</feature>
<feature type="region of interest" description="Disordered" evidence="1">
    <location>
        <begin position="21"/>
        <end position="94"/>
    </location>
</feature>
<reference evidence="4" key="1">
    <citation type="submission" date="2016-10" db="EMBL/GenBank/DDBJ databases">
        <authorList>
            <person name="Varghese N."/>
            <person name="Submissions S."/>
        </authorList>
    </citation>
    <scope>NUCLEOTIDE SEQUENCE [LARGE SCALE GENOMIC DNA]</scope>
    <source>
        <strain evidence="4">CGMCC 1.7738</strain>
    </source>
</reference>
<evidence type="ECO:0000313" key="4">
    <source>
        <dbReference type="Proteomes" id="UP000199607"/>
    </source>
</evidence>
<dbReference type="AlphaFoldDB" id="A0A1I4GDB7"/>
<feature type="domain" description="Amphi-Trp" evidence="2">
    <location>
        <begin position="87"/>
        <end position="156"/>
    </location>
</feature>
<dbReference type="InterPro" id="IPR027598">
    <property type="entry name" value="Amphi-Trp_dom"/>
</dbReference>
<dbReference type="RefSeq" id="WP_089870394.1">
    <property type="nucleotide sequence ID" value="NZ_FOTC01000003.1"/>
</dbReference>
<sequence length="156" mass="17098">MSEIDTKQELTRAEVASYLREFANQLDSEGTHTGTHGETAGRPTGETTSTTGTNTTNADRTAETTRESTSKPTGTETTETTDTHDDTTADHARKYDRVTFFVGNDSTTINPPETVTFEVAVDSDSAMLTSTSRRSVDFHLEWDTDVVDDEGDLHIE</sequence>
<proteinExistence type="predicted"/>
<organism evidence="3 4">
    <name type="scientific">Halogranum rubrum</name>
    <dbReference type="NCBI Taxonomy" id="553466"/>
    <lineage>
        <taxon>Archaea</taxon>
        <taxon>Methanobacteriati</taxon>
        <taxon>Methanobacteriota</taxon>
        <taxon>Stenosarchaea group</taxon>
        <taxon>Halobacteria</taxon>
        <taxon>Halobacteriales</taxon>
        <taxon>Haloferacaceae</taxon>
    </lineage>
</organism>
<protein>
    <recommendedName>
        <fullName evidence="2">Amphi-Trp domain-containing protein</fullName>
    </recommendedName>
</protein>
<evidence type="ECO:0000313" key="3">
    <source>
        <dbReference type="EMBL" id="SFL27859.1"/>
    </source>
</evidence>
<evidence type="ECO:0000259" key="2">
    <source>
        <dbReference type="Pfam" id="PF20068"/>
    </source>
</evidence>
<feature type="compositionally biased region" description="Basic and acidic residues" evidence="1">
    <location>
        <begin position="81"/>
        <end position="94"/>
    </location>
</feature>
<feature type="compositionally biased region" description="Low complexity" evidence="1">
    <location>
        <begin position="31"/>
        <end position="59"/>
    </location>
</feature>
<dbReference type="Proteomes" id="UP000199607">
    <property type="component" value="Unassembled WGS sequence"/>
</dbReference>
<gene>
    <name evidence="3" type="ORF">SAMN04487950_3205</name>
</gene>